<feature type="transmembrane region" description="Helical" evidence="2">
    <location>
        <begin position="238"/>
        <end position="257"/>
    </location>
</feature>
<feature type="transmembrane region" description="Helical" evidence="2">
    <location>
        <begin position="100"/>
        <end position="119"/>
    </location>
</feature>
<keyword evidence="2" id="KW-0812">Transmembrane</keyword>
<sequence>MTTTALRPTAPAAPRTASVGLVFGGILSQQFGAAVAAMVFPLAGALGVVALRLTISAVVMLAVCRPAVRGYRRADWAVVVVFGVALAVMNMMFYQAIARIPLGAAVTLEVLGPLVLSVVTSRRASSWLWAGLALVGVVLLGRGGFDGLDLVGTAFALGAGALWAAYIVCSARAGSRFPKADGLALAMAVSAVISLPLGLSGALFHPVTLALGAAVALLSSALPYTLELLSLRTLRQSTFAVLMSLAPAVAALAGYVVLGQGLALPDVAAIVLVVVAGIGAVRSAGR</sequence>
<organism evidence="4 5">
    <name type="scientific">Umezawaea tangerina</name>
    <dbReference type="NCBI Taxonomy" id="84725"/>
    <lineage>
        <taxon>Bacteria</taxon>
        <taxon>Bacillati</taxon>
        <taxon>Actinomycetota</taxon>
        <taxon>Actinomycetes</taxon>
        <taxon>Pseudonocardiales</taxon>
        <taxon>Pseudonocardiaceae</taxon>
        <taxon>Umezawaea</taxon>
    </lineage>
</organism>
<feature type="transmembrane region" description="Helical" evidence="2">
    <location>
        <begin position="126"/>
        <end position="145"/>
    </location>
</feature>
<feature type="transmembrane region" description="Helical" evidence="2">
    <location>
        <begin position="31"/>
        <end position="64"/>
    </location>
</feature>
<feature type="transmembrane region" description="Helical" evidence="2">
    <location>
        <begin position="183"/>
        <end position="203"/>
    </location>
</feature>
<protein>
    <submittedName>
        <fullName evidence="4">Inner membrane transporter RhtA</fullName>
    </submittedName>
</protein>
<feature type="transmembrane region" description="Helical" evidence="2">
    <location>
        <begin position="263"/>
        <end position="281"/>
    </location>
</feature>
<evidence type="ECO:0000256" key="1">
    <source>
        <dbReference type="ARBA" id="ARBA00007362"/>
    </source>
</evidence>
<feature type="transmembrane region" description="Helical" evidence="2">
    <location>
        <begin position="151"/>
        <end position="171"/>
    </location>
</feature>
<comment type="similarity">
    <text evidence="1">Belongs to the EamA transporter family.</text>
</comment>
<dbReference type="InterPro" id="IPR000620">
    <property type="entry name" value="EamA_dom"/>
</dbReference>
<reference evidence="4 5" key="1">
    <citation type="submission" date="2018-03" db="EMBL/GenBank/DDBJ databases">
        <title>Genomic Encyclopedia of Archaeal and Bacterial Type Strains, Phase II (KMG-II): from individual species to whole genera.</title>
        <authorList>
            <person name="Goeker M."/>
        </authorList>
    </citation>
    <scope>NUCLEOTIDE SEQUENCE [LARGE SCALE GENOMIC DNA]</scope>
    <source>
        <strain evidence="4 5">DSM 44720</strain>
    </source>
</reference>
<dbReference type="Pfam" id="PF00892">
    <property type="entry name" value="EamA"/>
    <property type="match status" value="1"/>
</dbReference>
<dbReference type="EMBL" id="PVTF01000015">
    <property type="protein sequence ID" value="PRY34776.1"/>
    <property type="molecule type" value="Genomic_DNA"/>
</dbReference>
<gene>
    <name evidence="4" type="ORF">CLV43_11552</name>
</gene>
<keyword evidence="2" id="KW-1133">Transmembrane helix</keyword>
<keyword evidence="2" id="KW-0472">Membrane</keyword>
<evidence type="ECO:0000313" key="4">
    <source>
        <dbReference type="EMBL" id="PRY34776.1"/>
    </source>
</evidence>
<proteinExistence type="inferred from homology"/>
<dbReference type="GO" id="GO:0016020">
    <property type="term" value="C:membrane"/>
    <property type="evidence" value="ECO:0007669"/>
    <property type="project" value="InterPro"/>
</dbReference>
<dbReference type="SUPFAM" id="SSF103481">
    <property type="entry name" value="Multidrug resistance efflux transporter EmrE"/>
    <property type="match status" value="2"/>
</dbReference>
<feature type="domain" description="EamA" evidence="3">
    <location>
        <begin position="152"/>
        <end position="276"/>
    </location>
</feature>
<evidence type="ECO:0000313" key="5">
    <source>
        <dbReference type="Proteomes" id="UP000239494"/>
    </source>
</evidence>
<feature type="transmembrane region" description="Helical" evidence="2">
    <location>
        <begin position="209"/>
        <end position="226"/>
    </location>
</feature>
<feature type="transmembrane region" description="Helical" evidence="2">
    <location>
        <begin position="76"/>
        <end position="94"/>
    </location>
</feature>
<keyword evidence="5" id="KW-1185">Reference proteome</keyword>
<dbReference type="InterPro" id="IPR037185">
    <property type="entry name" value="EmrE-like"/>
</dbReference>
<evidence type="ECO:0000259" key="3">
    <source>
        <dbReference type="Pfam" id="PF00892"/>
    </source>
</evidence>
<dbReference type="AlphaFoldDB" id="A0A2T0SN04"/>
<dbReference type="RefSeq" id="WP_245887303.1">
    <property type="nucleotide sequence ID" value="NZ_PVTF01000015.1"/>
</dbReference>
<accession>A0A2T0SN04</accession>
<name>A0A2T0SN04_9PSEU</name>
<dbReference type="Proteomes" id="UP000239494">
    <property type="component" value="Unassembled WGS sequence"/>
</dbReference>
<evidence type="ECO:0000256" key="2">
    <source>
        <dbReference type="SAM" id="Phobius"/>
    </source>
</evidence>
<comment type="caution">
    <text evidence="4">The sequence shown here is derived from an EMBL/GenBank/DDBJ whole genome shotgun (WGS) entry which is preliminary data.</text>
</comment>